<keyword evidence="3" id="KW-0238">DNA-binding</keyword>
<reference evidence="6 7" key="1">
    <citation type="submission" date="2017-06" db="EMBL/GenBank/DDBJ databases">
        <title>Herbaspirillum phytohormonus sp. nov., isolated from the root nodule of Robinia pseudoacacia in lead-zinc mine.</title>
        <authorList>
            <person name="Fan M."/>
            <person name="Lin Y."/>
        </authorList>
    </citation>
    <scope>NUCLEOTIDE SEQUENCE [LARGE SCALE GENOMIC DNA]</scope>
    <source>
        <strain evidence="6 7">HZ10</strain>
    </source>
</reference>
<name>A0A2D0B6V4_9BURK</name>
<dbReference type="InterPro" id="IPR036390">
    <property type="entry name" value="WH_DNA-bd_sf"/>
</dbReference>
<comment type="similarity">
    <text evidence="1">Belongs to the LysR transcriptional regulatory family.</text>
</comment>
<dbReference type="AlphaFoldDB" id="A0A2D0B6V4"/>
<keyword evidence="4" id="KW-0804">Transcription</keyword>
<dbReference type="Pfam" id="PF03466">
    <property type="entry name" value="LysR_substrate"/>
    <property type="match status" value="1"/>
</dbReference>
<dbReference type="InterPro" id="IPR036388">
    <property type="entry name" value="WH-like_DNA-bd_sf"/>
</dbReference>
<dbReference type="PRINTS" id="PR00039">
    <property type="entry name" value="HTHLYSR"/>
</dbReference>
<dbReference type="PANTHER" id="PTHR30346:SF30">
    <property type="entry name" value="SMALL NEUTRAL PROTEASE REGULATORY PROTEIN"/>
    <property type="match status" value="1"/>
</dbReference>
<dbReference type="Gene3D" id="1.10.10.10">
    <property type="entry name" value="Winged helix-like DNA-binding domain superfamily/Winged helix DNA-binding domain"/>
    <property type="match status" value="1"/>
</dbReference>
<dbReference type="GO" id="GO:0003677">
    <property type="term" value="F:DNA binding"/>
    <property type="evidence" value="ECO:0007669"/>
    <property type="project" value="UniProtKB-KW"/>
</dbReference>
<dbReference type="SUPFAM" id="SSF53850">
    <property type="entry name" value="Periplasmic binding protein-like II"/>
    <property type="match status" value="1"/>
</dbReference>
<evidence type="ECO:0000256" key="4">
    <source>
        <dbReference type="ARBA" id="ARBA00023163"/>
    </source>
</evidence>
<organism evidence="6 7">
    <name type="scientific">Herbaspirillum robiniae</name>
    <dbReference type="NCBI Taxonomy" id="2014887"/>
    <lineage>
        <taxon>Bacteria</taxon>
        <taxon>Pseudomonadati</taxon>
        <taxon>Pseudomonadota</taxon>
        <taxon>Betaproteobacteria</taxon>
        <taxon>Burkholderiales</taxon>
        <taxon>Oxalobacteraceae</taxon>
        <taxon>Herbaspirillum</taxon>
    </lineage>
</organism>
<dbReference type="PROSITE" id="PS50931">
    <property type="entry name" value="HTH_LYSR"/>
    <property type="match status" value="1"/>
</dbReference>
<dbReference type="SUPFAM" id="SSF46785">
    <property type="entry name" value="Winged helix' DNA-binding domain"/>
    <property type="match status" value="1"/>
</dbReference>
<keyword evidence="2" id="KW-0805">Transcription regulation</keyword>
<evidence type="ECO:0000313" key="6">
    <source>
        <dbReference type="EMBL" id="OWY30029.1"/>
    </source>
</evidence>
<protein>
    <submittedName>
        <fullName evidence="6">LysR family transcriptional regulator</fullName>
    </submittedName>
</protein>
<dbReference type="PANTHER" id="PTHR30346">
    <property type="entry name" value="TRANSCRIPTIONAL DUAL REGULATOR HCAR-RELATED"/>
    <property type="match status" value="1"/>
</dbReference>
<dbReference type="Gene3D" id="3.40.190.10">
    <property type="entry name" value="Periplasmic binding protein-like II"/>
    <property type="match status" value="2"/>
</dbReference>
<evidence type="ECO:0000313" key="7">
    <source>
        <dbReference type="Proteomes" id="UP000197596"/>
    </source>
</evidence>
<dbReference type="InterPro" id="IPR005119">
    <property type="entry name" value="LysR_subst-bd"/>
</dbReference>
<sequence>MELRHLRYFLVVAEEQHFTRAAERLGMQQPPLSHQIRLLEQELGFELFRRHPKGADLTAGGKVFLEEAKTILRSVDMASQKAARAAQGFAGTISIGFTSSAAAHPLIPGIIRAYREAYPGVHMALTEANAAELTEDVMHGKVDMGFLRQPVAQPQGIAFHELLEEEMLLILPMGHPLLASSPRRGKRAATAATGDDMPLVSLKALAEEEFILVRRHGAPGMYSNLIAACENAGFTPKIALEIDRMLTNISLVAAGVGISVVPASMKSFHRESVVYCRVKDARPSLLAPINLVCRAGPAEPTQQNFLQLARSFAGRTKA</sequence>
<evidence type="ECO:0000256" key="3">
    <source>
        <dbReference type="ARBA" id="ARBA00023125"/>
    </source>
</evidence>
<dbReference type="GO" id="GO:0003700">
    <property type="term" value="F:DNA-binding transcription factor activity"/>
    <property type="evidence" value="ECO:0007669"/>
    <property type="project" value="InterPro"/>
</dbReference>
<dbReference type="RefSeq" id="WP_088750720.1">
    <property type="nucleotide sequence ID" value="NZ_NJGU01000004.1"/>
</dbReference>
<dbReference type="Pfam" id="PF00126">
    <property type="entry name" value="HTH_1"/>
    <property type="match status" value="1"/>
</dbReference>
<comment type="caution">
    <text evidence="6">The sequence shown here is derived from an EMBL/GenBank/DDBJ whole genome shotgun (WGS) entry which is preliminary data.</text>
</comment>
<proteinExistence type="inferred from homology"/>
<gene>
    <name evidence="6" type="ORF">CEJ42_09325</name>
</gene>
<dbReference type="Proteomes" id="UP000197596">
    <property type="component" value="Unassembled WGS sequence"/>
</dbReference>
<feature type="domain" description="HTH lysR-type" evidence="5">
    <location>
        <begin position="1"/>
        <end position="58"/>
    </location>
</feature>
<dbReference type="InterPro" id="IPR000847">
    <property type="entry name" value="LysR_HTH_N"/>
</dbReference>
<accession>A0A2D0B6V4</accession>
<dbReference type="GO" id="GO:0032993">
    <property type="term" value="C:protein-DNA complex"/>
    <property type="evidence" value="ECO:0007669"/>
    <property type="project" value="TreeGrafter"/>
</dbReference>
<dbReference type="FunFam" id="1.10.10.10:FF:000001">
    <property type="entry name" value="LysR family transcriptional regulator"/>
    <property type="match status" value="1"/>
</dbReference>
<evidence type="ECO:0000259" key="5">
    <source>
        <dbReference type="PROSITE" id="PS50931"/>
    </source>
</evidence>
<evidence type="ECO:0000256" key="1">
    <source>
        <dbReference type="ARBA" id="ARBA00009437"/>
    </source>
</evidence>
<dbReference type="EMBL" id="NJGU01000004">
    <property type="protein sequence ID" value="OWY30029.1"/>
    <property type="molecule type" value="Genomic_DNA"/>
</dbReference>
<evidence type="ECO:0000256" key="2">
    <source>
        <dbReference type="ARBA" id="ARBA00023015"/>
    </source>
</evidence>